<reference evidence="2 3" key="1">
    <citation type="submission" date="2019-04" db="EMBL/GenBank/DDBJ databases">
        <title>An improved genome assembly and genetic linkage map for asparagus bean, Vigna unguiculata ssp. sesquipedialis.</title>
        <authorList>
            <person name="Xia Q."/>
            <person name="Zhang R."/>
            <person name="Dong Y."/>
        </authorList>
    </citation>
    <scope>NUCLEOTIDE SEQUENCE [LARGE SCALE GENOMIC DNA]</scope>
    <source>
        <tissue evidence="2">Leaf</tissue>
    </source>
</reference>
<feature type="transmembrane region" description="Helical" evidence="1">
    <location>
        <begin position="55"/>
        <end position="74"/>
    </location>
</feature>
<proteinExistence type="predicted"/>
<protein>
    <submittedName>
        <fullName evidence="2">Uncharacterized protein</fullName>
    </submittedName>
</protein>
<keyword evidence="1" id="KW-1133">Transmembrane helix</keyword>
<accession>A0A4D6MG00</accession>
<organism evidence="2 3">
    <name type="scientific">Vigna unguiculata</name>
    <name type="common">Cowpea</name>
    <dbReference type="NCBI Taxonomy" id="3917"/>
    <lineage>
        <taxon>Eukaryota</taxon>
        <taxon>Viridiplantae</taxon>
        <taxon>Streptophyta</taxon>
        <taxon>Embryophyta</taxon>
        <taxon>Tracheophyta</taxon>
        <taxon>Spermatophyta</taxon>
        <taxon>Magnoliopsida</taxon>
        <taxon>eudicotyledons</taxon>
        <taxon>Gunneridae</taxon>
        <taxon>Pentapetalae</taxon>
        <taxon>rosids</taxon>
        <taxon>fabids</taxon>
        <taxon>Fabales</taxon>
        <taxon>Fabaceae</taxon>
        <taxon>Papilionoideae</taxon>
        <taxon>50 kb inversion clade</taxon>
        <taxon>NPAAA clade</taxon>
        <taxon>indigoferoid/millettioid clade</taxon>
        <taxon>Phaseoleae</taxon>
        <taxon>Vigna</taxon>
    </lineage>
</organism>
<keyword evidence="1" id="KW-0812">Transmembrane</keyword>
<dbReference type="Proteomes" id="UP000501690">
    <property type="component" value="Linkage Group LG7"/>
</dbReference>
<evidence type="ECO:0000313" key="3">
    <source>
        <dbReference type="Proteomes" id="UP000501690"/>
    </source>
</evidence>
<evidence type="ECO:0000256" key="1">
    <source>
        <dbReference type="SAM" id="Phobius"/>
    </source>
</evidence>
<dbReference type="AlphaFoldDB" id="A0A4D6MG00"/>
<keyword evidence="3" id="KW-1185">Reference proteome</keyword>
<name>A0A4D6MG00_VIGUN</name>
<keyword evidence="1" id="KW-0472">Membrane</keyword>
<dbReference type="EMBL" id="CP039351">
    <property type="protein sequence ID" value="QCD99723.1"/>
    <property type="molecule type" value="Genomic_DNA"/>
</dbReference>
<sequence length="88" mass="9198">MADDDAAIADALKMQSDSCRSVLQMQFLICSNLVRDGDGAAVVCVNGGNGVEDRAWVAMAALTVLMGSSMVAAVEIHGGCREKKVPRV</sequence>
<evidence type="ECO:0000313" key="2">
    <source>
        <dbReference type="EMBL" id="QCD99723.1"/>
    </source>
</evidence>
<gene>
    <name evidence="2" type="ORF">DEO72_LG7g1008</name>
</gene>